<gene>
    <name evidence="3" type="ORF">M670_01653</name>
</gene>
<evidence type="ECO:0000313" key="4">
    <source>
        <dbReference type="Proteomes" id="UP000027936"/>
    </source>
</evidence>
<dbReference type="InterPro" id="IPR012854">
    <property type="entry name" value="Cu_amine_oxidase-like_N"/>
</dbReference>
<dbReference type="AlphaFoldDB" id="A0A072NPI5"/>
<dbReference type="InterPro" id="IPR038637">
    <property type="entry name" value="NPCBM_sf"/>
</dbReference>
<dbReference type="InterPro" id="IPR036582">
    <property type="entry name" value="Mao_N_sf"/>
</dbReference>
<protein>
    <submittedName>
        <fullName evidence="3">Putative carbohydrate binding protein,copper amine oxidase family protein</fullName>
    </submittedName>
</protein>
<comment type="caution">
    <text evidence="3">The sequence shown here is derived from an EMBL/GenBank/DDBJ whole genome shotgun (WGS) entry which is preliminary data.</text>
</comment>
<dbReference type="OrthoDB" id="366502at2"/>
<feature type="domain" description="Glycosyl hydrolase family 98 putative carbohydrate-binding module" evidence="2">
    <location>
        <begin position="135"/>
        <end position="215"/>
    </location>
</feature>
<dbReference type="Pfam" id="PF07833">
    <property type="entry name" value="Cu_amine_oxidN1"/>
    <property type="match status" value="1"/>
</dbReference>
<dbReference type="InterPro" id="IPR008979">
    <property type="entry name" value="Galactose-bd-like_sf"/>
</dbReference>
<sequence length="235" mass="26371">MDKKFITGFIAGAITFSSIGVFAAGGKAIEVFYSIKDIKIDNVSQMPEQKPFTYNGTTFVPLRFIADKLGQPIKYDTKTQTIFIGQFDGERVYLGDGIKHSDDETTALSYEYSNGSKTVKDKIKKEHSKYLLLKYESTMTKKPSGKFTFDLNREYTKFSATIGFTEGSGEIDQPIQVRIYADDKRIYAGQITRGKLPADVNLNVTDAVKLRIETDLDSEKPAEIGLFDAYLEQVK</sequence>
<accession>A0A072NPI5</accession>
<dbReference type="InterPro" id="IPR013222">
    <property type="entry name" value="Glyco_hyd_98_carb-bd"/>
</dbReference>
<dbReference type="Proteomes" id="UP000027936">
    <property type="component" value="Unassembled WGS sequence"/>
</dbReference>
<evidence type="ECO:0000313" key="3">
    <source>
        <dbReference type="EMBL" id="KEF38838.1"/>
    </source>
</evidence>
<dbReference type="PATRIC" id="fig|1348973.3.peg.1614"/>
<dbReference type="SUPFAM" id="SSF55383">
    <property type="entry name" value="Copper amine oxidase, domain N"/>
    <property type="match status" value="1"/>
</dbReference>
<name>A0A072NPI5_SCHAZ</name>
<dbReference type="Gene3D" id="2.60.120.1060">
    <property type="entry name" value="NPCBM/NEW2 domain"/>
    <property type="match status" value="1"/>
</dbReference>
<evidence type="ECO:0000259" key="1">
    <source>
        <dbReference type="Pfam" id="PF07833"/>
    </source>
</evidence>
<dbReference type="Pfam" id="PF08305">
    <property type="entry name" value="NPCBM"/>
    <property type="match status" value="1"/>
</dbReference>
<dbReference type="SUPFAM" id="SSF49785">
    <property type="entry name" value="Galactose-binding domain-like"/>
    <property type="match status" value="1"/>
</dbReference>
<dbReference type="EMBL" id="JJRY01000005">
    <property type="protein sequence ID" value="KEF38838.1"/>
    <property type="molecule type" value="Genomic_DNA"/>
</dbReference>
<dbReference type="Gene3D" id="3.30.457.10">
    <property type="entry name" value="Copper amine oxidase-like, N-terminal domain"/>
    <property type="match status" value="1"/>
</dbReference>
<dbReference type="RefSeq" id="WP_035194804.1">
    <property type="nucleotide sequence ID" value="NZ_JJRY01000005.1"/>
</dbReference>
<evidence type="ECO:0000259" key="2">
    <source>
        <dbReference type="Pfam" id="PF08305"/>
    </source>
</evidence>
<reference evidence="3 4" key="1">
    <citation type="submission" date="2014-04" db="EMBL/GenBank/DDBJ databases">
        <title>Draft genome sequence of Bacillus azotoformans MEV2011, a (co-) denitrifying strain unable to grow in the presence of oxygen.</title>
        <authorList>
            <person name="Nielsen M."/>
            <person name="Schreiber L."/>
            <person name="Finster K."/>
            <person name="Schramm A."/>
        </authorList>
    </citation>
    <scope>NUCLEOTIDE SEQUENCE [LARGE SCALE GENOMIC DNA]</scope>
    <source>
        <strain evidence="3 4">MEV2011</strain>
    </source>
</reference>
<proteinExistence type="predicted"/>
<organism evidence="3 4">
    <name type="scientific">Schinkia azotoformans MEV2011</name>
    <dbReference type="NCBI Taxonomy" id="1348973"/>
    <lineage>
        <taxon>Bacteria</taxon>
        <taxon>Bacillati</taxon>
        <taxon>Bacillota</taxon>
        <taxon>Bacilli</taxon>
        <taxon>Bacillales</taxon>
        <taxon>Bacillaceae</taxon>
        <taxon>Calidifontibacillus/Schinkia group</taxon>
        <taxon>Schinkia</taxon>
    </lineage>
</organism>
<feature type="domain" description="Copper amine oxidase-like N-terminal" evidence="1">
    <location>
        <begin position="25"/>
        <end position="84"/>
    </location>
</feature>